<feature type="domain" description="Carbohydrate kinase PfkB" evidence="4">
    <location>
        <begin position="51"/>
        <end position="317"/>
    </location>
</feature>
<dbReference type="Gene3D" id="3.40.1190.20">
    <property type="match status" value="1"/>
</dbReference>
<dbReference type="Pfam" id="PF00294">
    <property type="entry name" value="PfkB"/>
    <property type="match status" value="1"/>
</dbReference>
<evidence type="ECO:0000256" key="1">
    <source>
        <dbReference type="ARBA" id="ARBA00010688"/>
    </source>
</evidence>
<dbReference type="EMBL" id="BMZH01000002">
    <property type="protein sequence ID" value="GHA85270.1"/>
    <property type="molecule type" value="Genomic_DNA"/>
</dbReference>
<evidence type="ECO:0000256" key="3">
    <source>
        <dbReference type="ARBA" id="ARBA00022777"/>
    </source>
</evidence>
<dbReference type="PANTHER" id="PTHR43320">
    <property type="entry name" value="SUGAR KINASE"/>
    <property type="match status" value="1"/>
</dbReference>
<reference evidence="5" key="1">
    <citation type="journal article" date="2014" name="Int. J. Syst. Evol. Microbiol.">
        <title>Complete genome sequence of Corynebacterium casei LMG S-19264T (=DSM 44701T), isolated from a smear-ripened cheese.</title>
        <authorList>
            <consortium name="US DOE Joint Genome Institute (JGI-PGF)"/>
            <person name="Walter F."/>
            <person name="Albersmeier A."/>
            <person name="Kalinowski J."/>
            <person name="Ruckert C."/>
        </authorList>
    </citation>
    <scope>NUCLEOTIDE SEQUENCE</scope>
    <source>
        <strain evidence="5">KCTC 32513</strain>
    </source>
</reference>
<dbReference type="Proteomes" id="UP000634004">
    <property type="component" value="Unassembled WGS sequence"/>
</dbReference>
<dbReference type="RefSeq" id="WP_189495194.1">
    <property type="nucleotide sequence ID" value="NZ_BMZH01000002.1"/>
</dbReference>
<comment type="caution">
    <text evidence="5">The sequence shown here is derived from an EMBL/GenBank/DDBJ whole genome shotgun (WGS) entry which is preliminary data.</text>
</comment>
<dbReference type="InterPro" id="IPR029056">
    <property type="entry name" value="Ribokinase-like"/>
</dbReference>
<evidence type="ECO:0000313" key="5">
    <source>
        <dbReference type="EMBL" id="GHA85270.1"/>
    </source>
</evidence>
<dbReference type="Gene3D" id="3.30.1110.10">
    <property type="match status" value="1"/>
</dbReference>
<dbReference type="InterPro" id="IPR002173">
    <property type="entry name" value="Carboh/pur_kinase_PfkB_CS"/>
</dbReference>
<keyword evidence="2" id="KW-0808">Transferase</keyword>
<keyword evidence="3 5" id="KW-0418">Kinase</keyword>
<name>A0A8J3CQA1_9PROT</name>
<gene>
    <name evidence="5" type="ORF">GCM10009069_05500</name>
</gene>
<dbReference type="AlphaFoldDB" id="A0A8J3CQA1"/>
<proteinExistence type="inferred from homology"/>
<dbReference type="GO" id="GO:0016301">
    <property type="term" value="F:kinase activity"/>
    <property type="evidence" value="ECO:0007669"/>
    <property type="project" value="UniProtKB-KW"/>
</dbReference>
<keyword evidence="6" id="KW-1185">Reference proteome</keyword>
<accession>A0A8J3CQA1</accession>
<comment type="similarity">
    <text evidence="1">Belongs to the carbohydrate kinase PfkB family.</text>
</comment>
<evidence type="ECO:0000256" key="2">
    <source>
        <dbReference type="ARBA" id="ARBA00022679"/>
    </source>
</evidence>
<reference evidence="5" key="2">
    <citation type="submission" date="2020-09" db="EMBL/GenBank/DDBJ databases">
        <authorList>
            <person name="Sun Q."/>
            <person name="Kim S."/>
        </authorList>
    </citation>
    <scope>NUCLEOTIDE SEQUENCE</scope>
    <source>
        <strain evidence="5">KCTC 32513</strain>
    </source>
</reference>
<evidence type="ECO:0000259" key="4">
    <source>
        <dbReference type="Pfam" id="PF00294"/>
    </source>
</evidence>
<dbReference type="InterPro" id="IPR011611">
    <property type="entry name" value="PfkB_dom"/>
</dbReference>
<dbReference type="PROSITE" id="PS00584">
    <property type="entry name" value="PFKB_KINASES_2"/>
    <property type="match status" value="1"/>
</dbReference>
<evidence type="ECO:0000313" key="6">
    <source>
        <dbReference type="Proteomes" id="UP000634004"/>
    </source>
</evidence>
<dbReference type="SUPFAM" id="SSF53613">
    <property type="entry name" value="Ribokinase-like"/>
    <property type="match status" value="1"/>
</dbReference>
<sequence>MSQHYDILGIGNAIMDVIASVDDQFLGDHDIAKGGMTLIDENRAIALTKAVASANPTEIAGGSGANTIVGAAMLGAKTAYLGLVYNDRMGNRFIDGLEDAGVSYNVPPADRGLATARCLIMVTADGERSMNTFLGASTDFSSAQLDSGAIKRSKLIYLEGYLFDTDKAKAAFVKAAEIAKAEGHKVALTLSDSFCVDRHRGSFKHLIEHHVDVLFANEAEIISLYETDFDNAIKTLATLDVIAAVTRSEKGSIIVNGRDQHVVDAVAIDKVVDTTGAGDQYAAGFLVGYSQGKDLATCGQWGSICAAEVISHFGARPASFVTLS</sequence>
<dbReference type="InterPro" id="IPR052700">
    <property type="entry name" value="Carb_kinase_PfkB-like"/>
</dbReference>
<organism evidence="5 6">
    <name type="scientific">Algimonas arctica</name>
    <dbReference type="NCBI Taxonomy" id="1479486"/>
    <lineage>
        <taxon>Bacteria</taxon>
        <taxon>Pseudomonadati</taxon>
        <taxon>Pseudomonadota</taxon>
        <taxon>Alphaproteobacteria</taxon>
        <taxon>Maricaulales</taxon>
        <taxon>Robiginitomaculaceae</taxon>
        <taxon>Algimonas</taxon>
    </lineage>
</organism>
<protein>
    <submittedName>
        <fullName evidence="5">Adenosine kinase</fullName>
    </submittedName>
</protein>
<dbReference type="PANTHER" id="PTHR43320:SF3">
    <property type="entry name" value="CARBOHYDRATE KINASE PFKB DOMAIN-CONTAINING PROTEIN"/>
    <property type="match status" value="1"/>
</dbReference>
<dbReference type="CDD" id="cd01168">
    <property type="entry name" value="adenosine_kinase"/>
    <property type="match status" value="1"/>
</dbReference>